<evidence type="ECO:0000313" key="1">
    <source>
        <dbReference type="EMBL" id="CAG8629588.1"/>
    </source>
</evidence>
<gene>
    <name evidence="1" type="ORF">GMARGA_LOCUS8263</name>
</gene>
<feature type="non-terminal residue" evidence="1">
    <location>
        <position position="68"/>
    </location>
</feature>
<comment type="caution">
    <text evidence="1">The sequence shown here is derived from an EMBL/GenBank/DDBJ whole genome shotgun (WGS) entry which is preliminary data.</text>
</comment>
<sequence>MDWALKENMKFGNKGARKYIKKKVLQYLQSFFLVGNLKAADCYSPEDMHADLEDLARNGKISFEEVPM</sequence>
<name>A0ABN7UP60_GIGMA</name>
<keyword evidence="2" id="KW-1185">Reference proteome</keyword>
<accession>A0ABN7UP60</accession>
<dbReference type="Proteomes" id="UP000789901">
    <property type="component" value="Unassembled WGS sequence"/>
</dbReference>
<reference evidence="1 2" key="1">
    <citation type="submission" date="2021-06" db="EMBL/GenBank/DDBJ databases">
        <authorList>
            <person name="Kallberg Y."/>
            <person name="Tangrot J."/>
            <person name="Rosling A."/>
        </authorList>
    </citation>
    <scope>NUCLEOTIDE SEQUENCE [LARGE SCALE GENOMIC DNA]</scope>
    <source>
        <strain evidence="1 2">120-4 pot B 10/14</strain>
    </source>
</reference>
<proteinExistence type="predicted"/>
<organism evidence="1 2">
    <name type="scientific">Gigaspora margarita</name>
    <dbReference type="NCBI Taxonomy" id="4874"/>
    <lineage>
        <taxon>Eukaryota</taxon>
        <taxon>Fungi</taxon>
        <taxon>Fungi incertae sedis</taxon>
        <taxon>Mucoromycota</taxon>
        <taxon>Glomeromycotina</taxon>
        <taxon>Glomeromycetes</taxon>
        <taxon>Diversisporales</taxon>
        <taxon>Gigasporaceae</taxon>
        <taxon>Gigaspora</taxon>
    </lineage>
</organism>
<dbReference type="EMBL" id="CAJVQB010004198">
    <property type="protein sequence ID" value="CAG8629588.1"/>
    <property type="molecule type" value="Genomic_DNA"/>
</dbReference>
<evidence type="ECO:0000313" key="2">
    <source>
        <dbReference type="Proteomes" id="UP000789901"/>
    </source>
</evidence>
<protein>
    <submittedName>
        <fullName evidence="1">32257_t:CDS:1</fullName>
    </submittedName>
</protein>